<gene>
    <name evidence="3" type="ORF">FH965_02975</name>
</gene>
<dbReference type="Pfam" id="PF13360">
    <property type="entry name" value="PQQ_2"/>
    <property type="match status" value="1"/>
</dbReference>
<organism evidence="3 4">
    <name type="scientific">Streptomyces spectabilis</name>
    <dbReference type="NCBI Taxonomy" id="68270"/>
    <lineage>
        <taxon>Bacteria</taxon>
        <taxon>Bacillati</taxon>
        <taxon>Actinomycetota</taxon>
        <taxon>Actinomycetes</taxon>
        <taxon>Kitasatosporales</taxon>
        <taxon>Streptomycetaceae</taxon>
        <taxon>Streptomyces</taxon>
    </lineage>
</organism>
<sequence length="1901" mass="206332">MGTTRTLEQIIPRHDPKFEPWAARLGIGRDGNVYVASSAAPASVVLRLAPDGSTTRVGKVGKALLAVTANGAGTIATAEHHFSHRVAFWDADFRPLGTFDEFTVNDTDGYFAPPAVEAGPSGDFYAMDQHALRVLRLNPARPGGVVVDTIDLSRLSSDPRDRRQTVGLRVAEERGLLVTAWQSGVIRMCTFDGTPVGNPVQAKPVGFVLSGYDVSDDGHLYVLTGGREVQIHDLNGTRTGTRVLALPDTDHDVTDLRVRGREFLVRRSDQVTPLARRDHVTLFERYDLDTGALIARTFADVERLTVTYDADVWTAGARMPLTIAHDPGHWPSRPRLKVWLRPLGVPEFTELPLTAGGVTPPADARGLYQLRVTADTDGRYSEYTVDGIIEVRRPNARGTVSIWTPSNRFHYGRGEPLGSTEGTPAEKITVCARAAAGTQLPASVRVRLLRAGQEIAARVVTLGPDGTGSLAFGADVTRGLEPGRHLLDADVQGFTVAPQHLEIGPGFTERPGYHITQYGDIYAQGFPADPRATHQVRGTGDLPQFRDAPETTEAYVARARTLGINLFVDRAEPGAYGEVRADQGIHQGIGLDLVARLTQARDGVAPAKALVEDPRRRAVAAYGAYGMETQAVLLANDAYVPFLPQGTPKNFERRTLPQLDADLTAVTKKFLPYAAFRGWTWGANWWQWAGAIGEAAAKDPAELAAYRQALAQAQTANGAWLAVLDTVSDRTFAHKRDAATHLRTVLKSLMPNGIGAITGPYRERQAPPQLVFTGADEVDLHFQAEQIQAPLVTRHMVDFYRRPGRPAWGHPELGNDDGTGGMIMPTLLQQVMRGAHGTGMVTDVGAEHVEGADAQDERAGGSGGVPGDPRSGSAGKTSVLRALFDLCARLGPVTAGAQSTDPVAIVVSTRMQRIEFNEGQYAGVYFQRLYEAYSTCLYAQRPASFVCAEDVSAEVLRRYQAVLVVGQTVELDPPLAAALAAAGVPVFADATCHPDRVTGFTRLTLGFDHVEKTQQQNKDAYQQPIQNNDAAYAALRTLFLDQAATLRTALSAATPFAECVDNPEVHLSEWTAGGVRYLWAVNNTLLDWEPGLAWRVGLLCAHRIPVMARIKVRLPLLHQVVDLLTGKPVTTLLGDEFTADLRSVPGRLYAVVPVAHGPLPTASEDAFGPHVRDIAVSADGRSAALTTFNWDHNVHGVDLATGRTTWRQRVGHHFAYGPVAHAGGFAAQGFDVLGAEGYHLYLLDPSSGAARRRFALFGLPKRATNWARGDWGYDLGLNNFAVAPDGSWVATCGDLGLALWDSSGAERWAHQWWAEHRRAPLRLLAADNATLITFAGGRITGLAAADGATLWALHVADIGAFGGGVVSRDRSTVVIWSDTEGGRLYVIRGGALRNTVPAAADEVSVSGDGSLIAVTKDRQLKVFGADGGLLWTYTGDDLLRRPRVSPDGTRVAVGSELGTLAVLTRDGAVVGTVDLKALPVPAWLPDGDLLAATWMGTVVRYRPDLRPRWQSRLTPTEQDIRPKLRAPDPTPLVRRSWGNAAATPNPLTDNLLKQTGVVLRTRLLDRDQEIYLSQQNDTTILLDGSGTAPARPWLPWWVINSVDSGWHGKFELTVDTYRTLLRLDGVTIAEDPAHPESWLRDVRLQWWDTRAGRWVDGPMLLSDRAVHTHLFTTPLVAAWFRFVTTGGSAWPVGNLRLGELAFHGAVLGNAHRDVIDKQGRATLFDDRESDLRTLVHGALSFQRGDARPEGGTCVRLDVNDGVSEVAAHPQFFAPFGHVIPEWDFWIAEHPEPGQYRYFQFAWKATGTATTVMGLRLGLAWNAPAVVVLAGSSTWPGAAILAQVSFPAPPRAWTTVRLDLWELTHTQADFRVRSLSLRTIGGGALFDQLVLGRTTADLPEQS</sequence>
<proteinExistence type="predicted"/>
<evidence type="ECO:0000313" key="3">
    <source>
        <dbReference type="EMBL" id="QDQ09646.1"/>
    </source>
</evidence>
<dbReference type="SUPFAM" id="SSF63829">
    <property type="entry name" value="Calcium-dependent phosphotriesterase"/>
    <property type="match status" value="1"/>
</dbReference>
<dbReference type="RefSeq" id="WP_144001222.1">
    <property type="nucleotide sequence ID" value="NZ_CP040916.1"/>
</dbReference>
<feature type="region of interest" description="Disordered" evidence="1">
    <location>
        <begin position="854"/>
        <end position="874"/>
    </location>
</feature>
<dbReference type="InterPro" id="IPR011042">
    <property type="entry name" value="6-blade_b-propeller_TolB-like"/>
</dbReference>
<protein>
    <recommendedName>
        <fullName evidence="2">Pyrrolo-quinoline quinone repeat domain-containing protein</fullName>
    </recommendedName>
</protein>
<evidence type="ECO:0000256" key="1">
    <source>
        <dbReference type="SAM" id="MobiDB-lite"/>
    </source>
</evidence>
<accession>A0A516R1V7</accession>
<dbReference type="Proteomes" id="UP000316806">
    <property type="component" value="Chromosome"/>
</dbReference>
<evidence type="ECO:0000313" key="4">
    <source>
        <dbReference type="Proteomes" id="UP000316806"/>
    </source>
</evidence>
<dbReference type="InterPro" id="IPR015943">
    <property type="entry name" value="WD40/YVTN_repeat-like_dom_sf"/>
</dbReference>
<dbReference type="SUPFAM" id="SSF82171">
    <property type="entry name" value="DPP6 N-terminal domain-like"/>
    <property type="match status" value="1"/>
</dbReference>
<reference evidence="3 4" key="1">
    <citation type="journal article" date="2019" name="J. Ind. Microbiol. Biotechnol.">
        <title>The complete genomic sequence of Streptomyces spectabilis NRRL-2792 and identification of secondary metabolite biosynthetic gene clusters.</title>
        <authorList>
            <person name="Sinha A."/>
            <person name="Phillips-Salemka S."/>
            <person name="Niraula T.A."/>
            <person name="Short K.A."/>
            <person name="Niraula N.P."/>
        </authorList>
    </citation>
    <scope>NUCLEOTIDE SEQUENCE [LARGE SCALE GENOMIC DNA]</scope>
    <source>
        <strain evidence="3 4">NRRL 2792</strain>
    </source>
</reference>
<dbReference type="Gene3D" id="2.120.10.30">
    <property type="entry name" value="TolB, C-terminal domain"/>
    <property type="match status" value="1"/>
</dbReference>
<name>A0A516R1V7_STRST</name>
<dbReference type="EMBL" id="CP040916">
    <property type="protein sequence ID" value="QDQ09646.1"/>
    <property type="molecule type" value="Genomic_DNA"/>
</dbReference>
<evidence type="ECO:0000259" key="2">
    <source>
        <dbReference type="Pfam" id="PF13360"/>
    </source>
</evidence>
<dbReference type="Gene3D" id="2.130.10.10">
    <property type="entry name" value="YVTN repeat-like/Quinoprotein amine dehydrogenase"/>
    <property type="match status" value="1"/>
</dbReference>
<feature type="domain" description="Pyrrolo-quinoline quinone repeat" evidence="2">
    <location>
        <begin position="1336"/>
        <end position="1470"/>
    </location>
</feature>
<dbReference type="InterPro" id="IPR002372">
    <property type="entry name" value="PQQ_rpt_dom"/>
</dbReference>